<sequence length="351" mass="37841">MSQLLPSHATSENCNAGTCDPKLALLTDLHGAIQKLNALIDNLGQLATMAIGPGLQLQAQSAGVSDLVRVAAMLNARTEAYTIVPSDRGKLVVCDGSWTLSLQSASALGDGFLCYIANTGTGTITLTPYSDESICGQSTYQLTPKKGVLLIGDGSGWTLIGNAPIDSIKSIGDVNGAMAPTNGNVLTWNGSQWAAQAPNTGTNEWEYLGAQNLVQSTHNWIPLNTAYHAFRLLLWDISPLSYSYIGGRMGVGEWMEEGTYYNEQSSSWTFDAIYADYKPMELEITLSNTNRYPLGRFTGSYVKGNNTPHYLAGDLSLRPPIARQYTHFILYGSYAAIKAQGGVKIWGLRGH</sequence>
<name>A0A450ZWM7_9GAMM</name>
<reference evidence="1" key="1">
    <citation type="submission" date="2019-02" db="EMBL/GenBank/DDBJ databases">
        <authorList>
            <person name="Gruber-Vodicka R. H."/>
            <person name="Seah K. B. B."/>
        </authorList>
    </citation>
    <scope>NUCLEOTIDE SEQUENCE</scope>
    <source>
        <strain evidence="2">BECK_BY19</strain>
        <strain evidence="1">BECK_BY8</strain>
    </source>
</reference>
<dbReference type="AlphaFoldDB" id="A0A450ZWM7"/>
<proteinExistence type="predicted"/>
<evidence type="ECO:0000313" key="1">
    <source>
        <dbReference type="EMBL" id="VFK58157.1"/>
    </source>
</evidence>
<gene>
    <name evidence="1" type="ORF">BECKUNK1418G_GA0071005_100226</name>
    <name evidence="2" type="ORF">BECKUNK1418H_GA0071006_100126</name>
</gene>
<accession>A0A450ZWM7</accession>
<dbReference type="EMBL" id="CAADFZ010000002">
    <property type="protein sequence ID" value="VFK58157.1"/>
    <property type="molecule type" value="Genomic_DNA"/>
</dbReference>
<organism evidence="1">
    <name type="scientific">Candidatus Kentrum sp. UNK</name>
    <dbReference type="NCBI Taxonomy" id="2126344"/>
    <lineage>
        <taxon>Bacteria</taxon>
        <taxon>Pseudomonadati</taxon>
        <taxon>Pseudomonadota</taxon>
        <taxon>Gammaproteobacteria</taxon>
        <taxon>Candidatus Kentrum</taxon>
    </lineage>
</organism>
<evidence type="ECO:0000313" key="2">
    <source>
        <dbReference type="EMBL" id="VFK68267.1"/>
    </source>
</evidence>
<dbReference type="EMBL" id="CAADGD010000001">
    <property type="protein sequence ID" value="VFK68267.1"/>
    <property type="molecule type" value="Genomic_DNA"/>
</dbReference>
<protein>
    <submittedName>
        <fullName evidence="1">Uncharacterized protein</fullName>
    </submittedName>
</protein>